<keyword evidence="1" id="KW-1133">Transmembrane helix</keyword>
<comment type="caution">
    <text evidence="2">The sequence shown here is derived from an EMBL/GenBank/DDBJ whole genome shotgun (WGS) entry which is preliminary data.</text>
</comment>
<evidence type="ECO:0008006" key="4">
    <source>
        <dbReference type="Google" id="ProtNLM"/>
    </source>
</evidence>
<dbReference type="EMBL" id="QNQU01000013">
    <property type="protein sequence ID" value="RBQ05483.1"/>
    <property type="molecule type" value="Genomic_DNA"/>
</dbReference>
<evidence type="ECO:0000256" key="1">
    <source>
        <dbReference type="SAM" id="Phobius"/>
    </source>
</evidence>
<dbReference type="Proteomes" id="UP000252081">
    <property type="component" value="Unassembled WGS sequence"/>
</dbReference>
<reference evidence="2 3" key="1">
    <citation type="submission" date="2018-07" db="EMBL/GenBank/DDBJ databases">
        <title>A draft genome of a endophytic bacteria, a new species of Pedobacter.</title>
        <authorList>
            <person name="Zhang Z.D."/>
            <person name="Chen Z.J."/>
        </authorList>
    </citation>
    <scope>NUCLEOTIDE SEQUENCE [LARGE SCALE GENOMIC DNA]</scope>
    <source>
        <strain evidence="2 3">RS10</strain>
    </source>
</reference>
<keyword evidence="1" id="KW-0812">Transmembrane</keyword>
<keyword evidence="1" id="KW-0472">Membrane</keyword>
<feature type="transmembrane region" description="Helical" evidence="1">
    <location>
        <begin position="38"/>
        <end position="60"/>
    </location>
</feature>
<keyword evidence="3" id="KW-1185">Reference proteome</keyword>
<evidence type="ECO:0000313" key="2">
    <source>
        <dbReference type="EMBL" id="RBQ05483.1"/>
    </source>
</evidence>
<evidence type="ECO:0000313" key="3">
    <source>
        <dbReference type="Proteomes" id="UP000252081"/>
    </source>
</evidence>
<gene>
    <name evidence="2" type="ORF">DRW42_15955</name>
</gene>
<protein>
    <recommendedName>
        <fullName evidence="4">ABC3 transporter permease protein domain-containing protein</fullName>
    </recommendedName>
</protein>
<dbReference type="AlphaFoldDB" id="A0A366KW80"/>
<organism evidence="2 3">
    <name type="scientific">Pedobacter miscanthi</name>
    <dbReference type="NCBI Taxonomy" id="2259170"/>
    <lineage>
        <taxon>Bacteria</taxon>
        <taxon>Pseudomonadati</taxon>
        <taxon>Bacteroidota</taxon>
        <taxon>Sphingobacteriia</taxon>
        <taxon>Sphingobacteriales</taxon>
        <taxon>Sphingobacteriaceae</taxon>
        <taxon>Pedobacter</taxon>
    </lineage>
</organism>
<proteinExistence type="predicted"/>
<accession>A0A366KW80</accession>
<dbReference type="RefSeq" id="WP_113949834.1">
    <property type="nucleotide sequence ID" value="NZ_QNQU01000013.1"/>
</dbReference>
<name>A0A366KW80_9SPHI</name>
<sequence length="77" mass="8634">MRSRIPIFLREIPAGSQKASQKCGAFLFYSRFKIKFDFIILIILISIAGTTTIAFLTVGFQAYKAAKANPVEALKYE</sequence>